<gene>
    <name evidence="1" type="ORF">TR51_12145</name>
</gene>
<dbReference type="OrthoDB" id="9789980at2"/>
<dbReference type="RefSeq" id="WP_043910711.1">
    <property type="nucleotide sequence ID" value="NZ_BMRI01000002.1"/>
</dbReference>
<organism evidence="1 2">
    <name type="scientific">Kitasatospora griseola</name>
    <name type="common">Streptomyces griseolosporeus</name>
    <dbReference type="NCBI Taxonomy" id="2064"/>
    <lineage>
        <taxon>Bacteria</taxon>
        <taxon>Bacillati</taxon>
        <taxon>Actinomycetota</taxon>
        <taxon>Actinomycetes</taxon>
        <taxon>Kitasatosporales</taxon>
        <taxon>Streptomycetaceae</taxon>
        <taxon>Kitasatospora</taxon>
    </lineage>
</organism>
<evidence type="ECO:0000313" key="1">
    <source>
        <dbReference type="EMBL" id="KIQ64857.1"/>
    </source>
</evidence>
<protein>
    <recommendedName>
        <fullName evidence="3">DUF4241 domain-containing protein</fullName>
    </recommendedName>
</protein>
<dbReference type="STRING" id="2064.TR51_12145"/>
<dbReference type="EMBL" id="JXZB01000002">
    <property type="protein sequence ID" value="KIQ64857.1"/>
    <property type="molecule type" value="Genomic_DNA"/>
</dbReference>
<proteinExistence type="predicted"/>
<dbReference type="PATRIC" id="fig|2064.6.peg.2610"/>
<keyword evidence="2" id="KW-1185">Reference proteome</keyword>
<evidence type="ECO:0000313" key="2">
    <source>
        <dbReference type="Proteomes" id="UP000032066"/>
    </source>
</evidence>
<comment type="caution">
    <text evidence="1">The sequence shown here is derived from an EMBL/GenBank/DDBJ whole genome shotgun (WGS) entry which is preliminary data.</text>
</comment>
<evidence type="ECO:0008006" key="3">
    <source>
        <dbReference type="Google" id="ProtNLM"/>
    </source>
</evidence>
<name>A0A0D0PWY5_KITGR</name>
<accession>A0A0D0PWY5</accession>
<dbReference type="AlphaFoldDB" id="A0A0D0PWY5"/>
<dbReference type="Pfam" id="PF14025">
    <property type="entry name" value="DUF4241"/>
    <property type="match status" value="1"/>
</dbReference>
<dbReference type="Proteomes" id="UP000032066">
    <property type="component" value="Unassembled WGS sequence"/>
</dbReference>
<dbReference type="InterPro" id="IPR025335">
    <property type="entry name" value="DUF4241"/>
</dbReference>
<reference evidence="1 2" key="1">
    <citation type="submission" date="2015-02" db="EMBL/GenBank/DDBJ databases">
        <title>Draft genome sequence of Kitasatospora griseola MF730-N6, a bafilomycin, terpentecin and satosporin producer.</title>
        <authorList>
            <person name="Arens J.C."/>
            <person name="Haltli B."/>
            <person name="Kerr R.G."/>
        </authorList>
    </citation>
    <scope>NUCLEOTIDE SEQUENCE [LARGE SCALE GENOMIC DNA]</scope>
    <source>
        <strain evidence="1 2">MF730-N6</strain>
    </source>
</reference>
<sequence>MPLAAPDVARLFTPGSQYELGGDRTATVFALPEAQLALPTGRLVACDPVAGLVDENEPFLAVVPPGSYPVTLAVVEVRNAYGPGSSDTRIAAARLRIGEQAAVRWQLALSEGQDEERLGPDDFFGYGVDAGTGCFLDASAVGPIGELVEQDADPVIDAIHDARHRPAVVTDPGTGHTMAAFTTGWGDGHYPTWVGRAADGRVVGFVSEFFVVPQPGRGPVAG</sequence>